<accession>A0ABX5NRQ1</accession>
<evidence type="ECO:0000256" key="7">
    <source>
        <dbReference type="ARBA" id="ARBA00038093"/>
    </source>
</evidence>
<dbReference type="InterPro" id="IPR022907">
    <property type="entry name" value="VapC_family"/>
</dbReference>
<proteinExistence type="inferred from homology"/>
<dbReference type="Proteomes" id="UP000247536">
    <property type="component" value="Unassembled WGS sequence"/>
</dbReference>
<evidence type="ECO:0000313" key="11">
    <source>
        <dbReference type="Proteomes" id="UP000247536"/>
    </source>
</evidence>
<dbReference type="RefSeq" id="WP_110791562.1">
    <property type="nucleotide sequence ID" value="NZ_QJRY01000004.1"/>
</dbReference>
<keyword evidence="3 8" id="KW-0540">Nuclease</keyword>
<dbReference type="CDD" id="cd09871">
    <property type="entry name" value="PIN_MtVapC28-VapC30-like"/>
    <property type="match status" value="1"/>
</dbReference>
<evidence type="ECO:0000256" key="6">
    <source>
        <dbReference type="ARBA" id="ARBA00022842"/>
    </source>
</evidence>
<dbReference type="EMBL" id="QJRY01000004">
    <property type="protein sequence ID" value="PYB73019.1"/>
    <property type="molecule type" value="Genomic_DNA"/>
</dbReference>
<comment type="similarity">
    <text evidence="7 8">Belongs to the PINc/VapC protein family.</text>
</comment>
<keyword evidence="5 8" id="KW-0378">Hydrolase</keyword>
<feature type="binding site" evidence="8">
    <location>
        <position position="5"/>
    </location>
    <ligand>
        <name>Mg(2+)</name>
        <dbReference type="ChEBI" id="CHEBI:18420"/>
    </ligand>
</feature>
<gene>
    <name evidence="8" type="primary">vapC</name>
    <name evidence="10" type="ORF">DMY87_11845</name>
</gene>
<keyword evidence="6 8" id="KW-0460">Magnesium</keyword>
<evidence type="ECO:0000256" key="2">
    <source>
        <dbReference type="ARBA" id="ARBA00022649"/>
    </source>
</evidence>
<evidence type="ECO:0000259" key="9">
    <source>
        <dbReference type="Pfam" id="PF01850"/>
    </source>
</evidence>
<evidence type="ECO:0000256" key="5">
    <source>
        <dbReference type="ARBA" id="ARBA00022801"/>
    </source>
</evidence>
<dbReference type="EC" id="3.1.-.-" evidence="8"/>
<comment type="caution">
    <text evidence="10">The sequence shown here is derived from an EMBL/GenBank/DDBJ whole genome shotgun (WGS) entry which is preliminary data.</text>
</comment>
<dbReference type="HAMAP" id="MF_00265">
    <property type="entry name" value="VapC_Nob1"/>
    <property type="match status" value="1"/>
</dbReference>
<keyword evidence="11" id="KW-1185">Reference proteome</keyword>
<sequence>MIALDTSALIAIIKNEPTGRACAAVLAIPNRRLLLSAGTLLELKIVALQKKCSDQLSQLIASLNFEIVDLTQARAERAAAAYQRFGKGFHPAALNFGDCFSYATAQEFDCPLLYVGDDFARADVRSTLDVPRQDESL</sequence>
<keyword evidence="4 8" id="KW-0479">Metal-binding</keyword>
<evidence type="ECO:0000256" key="8">
    <source>
        <dbReference type="HAMAP-Rule" id="MF_00265"/>
    </source>
</evidence>
<dbReference type="InterPro" id="IPR029060">
    <property type="entry name" value="PIN-like_dom_sf"/>
</dbReference>
<dbReference type="InterPro" id="IPR050556">
    <property type="entry name" value="Type_II_TA_system_RNase"/>
</dbReference>
<dbReference type="Gene3D" id="3.40.50.1010">
    <property type="entry name" value="5'-nuclease"/>
    <property type="match status" value="1"/>
</dbReference>
<evidence type="ECO:0000256" key="3">
    <source>
        <dbReference type="ARBA" id="ARBA00022722"/>
    </source>
</evidence>
<dbReference type="SUPFAM" id="SSF88723">
    <property type="entry name" value="PIN domain-like"/>
    <property type="match status" value="1"/>
</dbReference>
<name>A0ABX5NRQ1_9HYPH</name>
<evidence type="ECO:0000256" key="4">
    <source>
        <dbReference type="ARBA" id="ARBA00022723"/>
    </source>
</evidence>
<comment type="function">
    <text evidence="8">Toxic component of a toxin-antitoxin (TA) system. An RNase.</text>
</comment>
<protein>
    <recommendedName>
        <fullName evidence="8">Ribonuclease VapC</fullName>
        <shortName evidence="8">RNase VapC</shortName>
        <ecNumber evidence="8">3.1.-.-</ecNumber>
    </recommendedName>
    <alternativeName>
        <fullName evidence="8">Toxin VapC</fullName>
    </alternativeName>
</protein>
<feature type="binding site" evidence="8">
    <location>
        <position position="98"/>
    </location>
    <ligand>
        <name>Mg(2+)</name>
        <dbReference type="ChEBI" id="CHEBI:18420"/>
    </ligand>
</feature>
<dbReference type="Pfam" id="PF01850">
    <property type="entry name" value="PIN"/>
    <property type="match status" value="1"/>
</dbReference>
<evidence type="ECO:0000256" key="1">
    <source>
        <dbReference type="ARBA" id="ARBA00001946"/>
    </source>
</evidence>
<organism evidence="10 11">
    <name type="scientific">Rhizobium wuzhouense</name>
    <dbReference type="NCBI Taxonomy" id="1986026"/>
    <lineage>
        <taxon>Bacteria</taxon>
        <taxon>Pseudomonadati</taxon>
        <taxon>Pseudomonadota</taxon>
        <taxon>Alphaproteobacteria</taxon>
        <taxon>Hyphomicrobiales</taxon>
        <taxon>Rhizobiaceae</taxon>
        <taxon>Rhizobium/Agrobacterium group</taxon>
        <taxon>Rhizobium</taxon>
    </lineage>
</organism>
<feature type="domain" description="PIN" evidence="9">
    <location>
        <begin position="2"/>
        <end position="123"/>
    </location>
</feature>
<keyword evidence="8" id="KW-0800">Toxin</keyword>
<evidence type="ECO:0000313" key="10">
    <source>
        <dbReference type="EMBL" id="PYB73019.1"/>
    </source>
</evidence>
<reference evidence="10 11" key="1">
    <citation type="submission" date="2018-06" db="EMBL/GenBank/DDBJ databases">
        <title>Rhizobium wuzhouense sp. nov., isolated from roots of Oryza officinalis.</title>
        <authorList>
            <person name="Yuan T."/>
        </authorList>
    </citation>
    <scope>NUCLEOTIDE SEQUENCE [LARGE SCALE GENOMIC DNA]</scope>
    <source>
        <strain evidence="10 11">W44</strain>
    </source>
</reference>
<keyword evidence="2 8" id="KW-1277">Toxin-antitoxin system</keyword>
<comment type="cofactor">
    <cofactor evidence="1 8">
        <name>Mg(2+)</name>
        <dbReference type="ChEBI" id="CHEBI:18420"/>
    </cofactor>
</comment>
<dbReference type="InterPro" id="IPR002716">
    <property type="entry name" value="PIN_dom"/>
</dbReference>
<dbReference type="PANTHER" id="PTHR33653">
    <property type="entry name" value="RIBONUCLEASE VAPC2"/>
    <property type="match status" value="1"/>
</dbReference>
<dbReference type="PANTHER" id="PTHR33653:SF1">
    <property type="entry name" value="RIBONUCLEASE VAPC2"/>
    <property type="match status" value="1"/>
</dbReference>